<accession>Q1N6Q7</accession>
<feature type="domain" description="DUF6436" evidence="2">
    <location>
        <begin position="50"/>
        <end position="197"/>
    </location>
</feature>
<reference evidence="3 4" key="1">
    <citation type="submission" date="2006-03" db="EMBL/GenBank/DDBJ databases">
        <authorList>
            <person name="Pinhassi J."/>
            <person name="Pedros-Alio C."/>
            <person name="Ferriera S."/>
            <person name="Johnson J."/>
            <person name="Kravitz S."/>
            <person name="Halpern A."/>
            <person name="Remington K."/>
            <person name="Beeson K."/>
            <person name="Tran B."/>
            <person name="Rogers Y.-H."/>
            <person name="Friedman R."/>
            <person name="Venter J.C."/>
        </authorList>
    </citation>
    <scope>NUCLEOTIDE SEQUENCE [LARGE SCALE GENOMIC DNA]</scope>
    <source>
        <strain evidence="3 4">RED65</strain>
    </source>
</reference>
<feature type="transmembrane region" description="Helical" evidence="1">
    <location>
        <begin position="7"/>
        <end position="28"/>
    </location>
</feature>
<dbReference type="RefSeq" id="WP_007016956.1">
    <property type="nucleotide sequence ID" value="NZ_CH724113.1"/>
</dbReference>
<gene>
    <name evidence="3" type="ORF">RED65_09094</name>
</gene>
<dbReference type="OrthoDB" id="8897581at2"/>
<proteinExistence type="predicted"/>
<dbReference type="HOGENOM" id="CLU_1407715_0_0_6"/>
<keyword evidence="1" id="KW-0812">Transmembrane</keyword>
<keyword evidence="1" id="KW-0472">Membrane</keyword>
<evidence type="ECO:0000256" key="1">
    <source>
        <dbReference type="SAM" id="Phobius"/>
    </source>
</evidence>
<keyword evidence="1" id="KW-1133">Transmembrane helix</keyword>
<evidence type="ECO:0000313" key="3">
    <source>
        <dbReference type="EMBL" id="EAT13535.1"/>
    </source>
</evidence>
<evidence type="ECO:0000259" key="2">
    <source>
        <dbReference type="Pfam" id="PF20029"/>
    </source>
</evidence>
<dbReference type="Pfam" id="PF20029">
    <property type="entry name" value="DUF6436"/>
    <property type="match status" value="1"/>
</dbReference>
<dbReference type="Proteomes" id="UP000004263">
    <property type="component" value="Unassembled WGS sequence"/>
</dbReference>
<dbReference type="AlphaFoldDB" id="Q1N6Q7"/>
<dbReference type="InterPro" id="IPR045494">
    <property type="entry name" value="DUF6436"/>
</dbReference>
<comment type="caution">
    <text evidence="3">The sequence shown here is derived from an EMBL/GenBank/DDBJ whole genome shotgun (WGS) entry which is preliminary data.</text>
</comment>
<keyword evidence="4" id="KW-1185">Reference proteome</keyword>
<protein>
    <recommendedName>
        <fullName evidence="2">DUF6436 domain-containing protein</fullName>
    </recommendedName>
</protein>
<organism evidence="3 4">
    <name type="scientific">Bermanella marisrubri</name>
    <dbReference type="NCBI Taxonomy" id="207949"/>
    <lineage>
        <taxon>Bacteria</taxon>
        <taxon>Pseudomonadati</taxon>
        <taxon>Pseudomonadota</taxon>
        <taxon>Gammaproteobacteria</taxon>
        <taxon>Oceanospirillales</taxon>
        <taxon>Oceanospirillaceae</taxon>
        <taxon>Bermanella</taxon>
    </lineage>
</organism>
<sequence>MTRRTLAFIFMGLLAVWLVILFVGIAYFQNQYVVPFSHKAEQFLNASKTEQWFQRLNNTLPKKNTPLRLIQLWQPGCLCNRFARPHALDTLSLAAEKGIEHITLIPASQASAREALQTLNPGTRILVAGNDQINAWPNSPSVMLQGSMGQLLYFGPLGFGAFCGQPGTSALTSQIKAVENGAQRPFFNVIGQGCFCSFD</sequence>
<dbReference type="EMBL" id="AAQH01000001">
    <property type="protein sequence ID" value="EAT13535.1"/>
    <property type="molecule type" value="Genomic_DNA"/>
</dbReference>
<evidence type="ECO:0000313" key="4">
    <source>
        <dbReference type="Proteomes" id="UP000004263"/>
    </source>
</evidence>
<dbReference type="STRING" id="207949.RED65_09094"/>
<name>Q1N6Q7_9GAMM</name>